<evidence type="ECO:0000256" key="7">
    <source>
        <dbReference type="PROSITE-ProRule" id="PRU01393"/>
    </source>
</evidence>
<dbReference type="OrthoDB" id="427186at2759"/>
<gene>
    <name evidence="10" type="ORF">CTRG_04248</name>
</gene>
<keyword evidence="6 7" id="KW-0788">Thiol protease</keyword>
<keyword evidence="4 7" id="KW-0833">Ubl conjugation pathway</keyword>
<evidence type="ECO:0000256" key="1">
    <source>
        <dbReference type="ARBA" id="ARBA00000707"/>
    </source>
</evidence>
<dbReference type="eggNOG" id="KOG1415">
    <property type="taxonomic scope" value="Eukaryota"/>
</dbReference>
<dbReference type="PRINTS" id="PR00707">
    <property type="entry name" value="UBCTHYDRLASE"/>
</dbReference>
<dbReference type="Proteomes" id="UP000002037">
    <property type="component" value="Unassembled WGS sequence"/>
</dbReference>
<dbReference type="VEuPathDB" id="FungiDB:CTRG_04248"/>
<accession>C5MDE7</accession>
<evidence type="ECO:0000256" key="6">
    <source>
        <dbReference type="ARBA" id="ARBA00022807"/>
    </source>
</evidence>
<dbReference type="GO" id="GO:0006511">
    <property type="term" value="P:ubiquitin-dependent protein catabolic process"/>
    <property type="evidence" value="ECO:0007669"/>
    <property type="project" value="UniProtKB-UniRule"/>
</dbReference>
<keyword evidence="11" id="KW-1185">Reference proteome</keyword>
<dbReference type="GO" id="GO:0004843">
    <property type="term" value="F:cysteine-type deubiquitinase activity"/>
    <property type="evidence" value="ECO:0007669"/>
    <property type="project" value="UniProtKB-UniRule"/>
</dbReference>
<evidence type="ECO:0000313" key="11">
    <source>
        <dbReference type="Proteomes" id="UP000002037"/>
    </source>
</evidence>
<dbReference type="STRING" id="294747.C5MDE7"/>
<keyword evidence="5 7" id="KW-0378">Hydrolase</keyword>
<dbReference type="Gene3D" id="3.40.532.10">
    <property type="entry name" value="Peptidase C12, ubiquitin carboxyl-terminal hydrolase"/>
    <property type="match status" value="1"/>
</dbReference>
<feature type="site" description="Transition state stabilizer" evidence="7">
    <location>
        <position position="94"/>
    </location>
</feature>
<dbReference type="FunFam" id="3.40.532.10:FF:000006">
    <property type="entry name" value="Ubiquitin carboxyl-terminal hydrolase"/>
    <property type="match status" value="1"/>
</dbReference>
<dbReference type="EC" id="3.4.19.12" evidence="8"/>
<dbReference type="GO" id="GO:0005737">
    <property type="term" value="C:cytoplasm"/>
    <property type="evidence" value="ECO:0007669"/>
    <property type="project" value="TreeGrafter"/>
</dbReference>
<dbReference type="AlphaFoldDB" id="C5MDE7"/>
<keyword evidence="3 7" id="KW-0645">Protease</keyword>
<name>C5MDE7_CANTT</name>
<dbReference type="SUPFAM" id="SSF54001">
    <property type="entry name" value="Cysteine proteinases"/>
    <property type="match status" value="1"/>
</dbReference>
<dbReference type="Pfam" id="PF01088">
    <property type="entry name" value="Peptidase_C12"/>
    <property type="match status" value="1"/>
</dbReference>
<evidence type="ECO:0000259" key="9">
    <source>
        <dbReference type="PROSITE" id="PS52048"/>
    </source>
</evidence>
<evidence type="ECO:0000256" key="4">
    <source>
        <dbReference type="ARBA" id="ARBA00022786"/>
    </source>
</evidence>
<protein>
    <recommendedName>
        <fullName evidence="8">Ubiquitin carboxyl-terminal hydrolase</fullName>
        <ecNumber evidence="8">3.4.19.12</ecNumber>
    </recommendedName>
</protein>
<dbReference type="RefSeq" id="XP_002549951.1">
    <property type="nucleotide sequence ID" value="XM_002549905.1"/>
</dbReference>
<evidence type="ECO:0000256" key="2">
    <source>
        <dbReference type="ARBA" id="ARBA00009326"/>
    </source>
</evidence>
<dbReference type="PANTHER" id="PTHR10589">
    <property type="entry name" value="UBIQUITIN CARBOXYL-TERMINAL HYDROLASE"/>
    <property type="match status" value="1"/>
</dbReference>
<sequence length="243" mass="27367">MTKNDSKRVIPLESNPAVFTDLAYNLGLTPVLEFHDVYSLTDKDLLNFLPNPLYAVILLFPLSKNYEDYRKQQDSINDQPYNNELNNKIKWFKQTIGNGCGLYALLHILTNLPRDLIISNSKLSNLLDSVKNGLSVDETSLIVEELESEIKLDENFGEKGQTEAPAASESVDLHFITFIKGKDNHLYELDGRRNGPIDLGESVDESNIIKDPLLTEKIQFYIDNADEANKNNFAIMAIGPSTD</sequence>
<dbReference type="InterPro" id="IPR036959">
    <property type="entry name" value="Peptidase_C12_UCH_sf"/>
</dbReference>
<feature type="active site" description="Proton donor" evidence="7">
    <location>
        <position position="174"/>
    </location>
</feature>
<dbReference type="GO" id="GO:0016579">
    <property type="term" value="P:protein deubiquitination"/>
    <property type="evidence" value="ECO:0007669"/>
    <property type="project" value="TreeGrafter"/>
</dbReference>
<dbReference type="GeneID" id="8298796"/>
<dbReference type="PANTHER" id="PTHR10589:SF17">
    <property type="entry name" value="UBIQUITIN CARBOXYL-TERMINAL HYDROLASE"/>
    <property type="match status" value="1"/>
</dbReference>
<dbReference type="KEGG" id="ctp:CTRG_04248"/>
<dbReference type="InterPro" id="IPR001578">
    <property type="entry name" value="Peptidase_C12_UCH"/>
</dbReference>
<evidence type="ECO:0000313" key="10">
    <source>
        <dbReference type="EMBL" id="EER32577.1"/>
    </source>
</evidence>
<feature type="active site" description="Nucleophile" evidence="7">
    <location>
        <position position="100"/>
    </location>
</feature>
<feature type="domain" description="UCH catalytic" evidence="9">
    <location>
        <begin position="8"/>
        <end position="240"/>
    </location>
</feature>
<comment type="similarity">
    <text evidence="2 7 8">Belongs to the peptidase C12 family.</text>
</comment>
<proteinExistence type="inferred from homology"/>
<dbReference type="EMBL" id="GG692399">
    <property type="protein sequence ID" value="EER32577.1"/>
    <property type="molecule type" value="Genomic_DNA"/>
</dbReference>
<dbReference type="PROSITE" id="PS52048">
    <property type="entry name" value="UCH_DOMAIN"/>
    <property type="match status" value="1"/>
</dbReference>
<dbReference type="HOGENOM" id="CLU_054406_0_2_1"/>
<evidence type="ECO:0000256" key="3">
    <source>
        <dbReference type="ARBA" id="ARBA00022670"/>
    </source>
</evidence>
<organism evidence="10 11">
    <name type="scientific">Candida tropicalis (strain ATCC MYA-3404 / T1)</name>
    <name type="common">Yeast</name>
    <dbReference type="NCBI Taxonomy" id="294747"/>
    <lineage>
        <taxon>Eukaryota</taxon>
        <taxon>Fungi</taxon>
        <taxon>Dikarya</taxon>
        <taxon>Ascomycota</taxon>
        <taxon>Saccharomycotina</taxon>
        <taxon>Pichiomycetes</taxon>
        <taxon>Debaryomycetaceae</taxon>
        <taxon>Candida/Lodderomyces clade</taxon>
        <taxon>Candida</taxon>
    </lineage>
</organism>
<dbReference type="InterPro" id="IPR038765">
    <property type="entry name" value="Papain-like_cys_pep_sf"/>
</dbReference>
<dbReference type="MEROPS" id="C12.002"/>
<feature type="site" description="Important for enzyme activity" evidence="7">
    <location>
        <position position="190"/>
    </location>
</feature>
<dbReference type="CDD" id="cd09616">
    <property type="entry name" value="Peptidase_C12_UCH_L1_L3"/>
    <property type="match status" value="1"/>
</dbReference>
<evidence type="ECO:0000256" key="5">
    <source>
        <dbReference type="ARBA" id="ARBA00022801"/>
    </source>
</evidence>
<evidence type="ECO:0000256" key="8">
    <source>
        <dbReference type="RuleBase" id="RU361215"/>
    </source>
</evidence>
<comment type="catalytic activity">
    <reaction evidence="1 7 8">
        <text>Thiol-dependent hydrolysis of ester, thioester, amide, peptide and isopeptide bonds formed by the C-terminal Gly of ubiquitin (a 76-residue protein attached to proteins as an intracellular targeting signal).</text>
        <dbReference type="EC" id="3.4.19.12"/>
    </reaction>
</comment>
<reference evidence="10 11" key="1">
    <citation type="journal article" date="2009" name="Nature">
        <title>Evolution of pathogenicity and sexual reproduction in eight Candida genomes.</title>
        <authorList>
            <person name="Butler G."/>
            <person name="Rasmussen M.D."/>
            <person name="Lin M.F."/>
            <person name="Santos M.A."/>
            <person name="Sakthikumar S."/>
            <person name="Munro C.A."/>
            <person name="Rheinbay E."/>
            <person name="Grabherr M."/>
            <person name="Forche A."/>
            <person name="Reedy J.L."/>
            <person name="Agrafioti I."/>
            <person name="Arnaud M.B."/>
            <person name="Bates S."/>
            <person name="Brown A.J."/>
            <person name="Brunke S."/>
            <person name="Costanzo M.C."/>
            <person name="Fitzpatrick D.A."/>
            <person name="de Groot P.W."/>
            <person name="Harris D."/>
            <person name="Hoyer L.L."/>
            <person name="Hube B."/>
            <person name="Klis F.M."/>
            <person name="Kodira C."/>
            <person name="Lennard N."/>
            <person name="Logue M.E."/>
            <person name="Martin R."/>
            <person name="Neiman A.M."/>
            <person name="Nikolaou E."/>
            <person name="Quail M.A."/>
            <person name="Quinn J."/>
            <person name="Santos M.C."/>
            <person name="Schmitzberger F.F."/>
            <person name="Sherlock G."/>
            <person name="Shah P."/>
            <person name="Silverstein K.A."/>
            <person name="Skrzypek M.S."/>
            <person name="Soll D."/>
            <person name="Staggs R."/>
            <person name="Stansfield I."/>
            <person name="Stumpf M.P."/>
            <person name="Sudbery P.E."/>
            <person name="Srikantha T."/>
            <person name="Zeng Q."/>
            <person name="Berman J."/>
            <person name="Berriman M."/>
            <person name="Heitman J."/>
            <person name="Gow N.A."/>
            <person name="Lorenz M.C."/>
            <person name="Birren B.W."/>
            <person name="Kellis M."/>
            <person name="Cuomo C.A."/>
        </authorList>
    </citation>
    <scope>NUCLEOTIDE SEQUENCE [LARGE SCALE GENOMIC DNA]</scope>
    <source>
        <strain evidence="11">ATCC MYA-3404 / T1</strain>
    </source>
</reference>